<proteinExistence type="predicted"/>
<organism evidence="1 2">
    <name type="scientific">Gonium pectorale</name>
    <name type="common">Green alga</name>
    <dbReference type="NCBI Taxonomy" id="33097"/>
    <lineage>
        <taxon>Eukaryota</taxon>
        <taxon>Viridiplantae</taxon>
        <taxon>Chlorophyta</taxon>
        <taxon>core chlorophytes</taxon>
        <taxon>Chlorophyceae</taxon>
        <taxon>CS clade</taxon>
        <taxon>Chlamydomonadales</taxon>
        <taxon>Volvocaceae</taxon>
        <taxon>Gonium</taxon>
    </lineage>
</organism>
<dbReference type="PANTHER" id="PTHR24410:SF23">
    <property type="entry name" value="BTB DOMAIN-CONTAINING PROTEIN-RELATED"/>
    <property type="match status" value="1"/>
</dbReference>
<evidence type="ECO:0000313" key="2">
    <source>
        <dbReference type="Proteomes" id="UP000075714"/>
    </source>
</evidence>
<protein>
    <recommendedName>
        <fullName evidence="3">BTB domain-containing protein</fullName>
    </recommendedName>
</protein>
<dbReference type="Proteomes" id="UP000075714">
    <property type="component" value="Unassembled WGS sequence"/>
</dbReference>
<name>A0A150GPY6_GONPE</name>
<dbReference type="PANTHER" id="PTHR24410">
    <property type="entry name" value="HL07962P-RELATED"/>
    <property type="match status" value="1"/>
</dbReference>
<dbReference type="Gene3D" id="3.30.710.10">
    <property type="entry name" value="Potassium Channel Kv1.1, Chain A"/>
    <property type="match status" value="1"/>
</dbReference>
<evidence type="ECO:0008006" key="3">
    <source>
        <dbReference type="Google" id="ProtNLM"/>
    </source>
</evidence>
<accession>A0A150GPY6</accession>
<comment type="caution">
    <text evidence="1">The sequence shown here is derived from an EMBL/GenBank/DDBJ whole genome shotgun (WGS) entry which is preliminary data.</text>
</comment>
<evidence type="ECO:0000313" key="1">
    <source>
        <dbReference type="EMBL" id="KXZ51798.1"/>
    </source>
</evidence>
<dbReference type="AlphaFoldDB" id="A0A150GPY6"/>
<dbReference type="OrthoDB" id="546755at2759"/>
<dbReference type="EMBL" id="LSYV01000012">
    <property type="protein sequence ID" value="KXZ51798.1"/>
    <property type="molecule type" value="Genomic_DNA"/>
</dbReference>
<dbReference type="InterPro" id="IPR051481">
    <property type="entry name" value="BTB-POZ/Galectin-3-binding"/>
</dbReference>
<sequence length="385" mass="40182">MGASNAVSKYVSSLFGSNNYSDCTVVFYLESAVCPSDGVSEGTVEPGGGESVAQRQHLDTCLSTDGGAAGVTGSGEEGPVILGEPLPAHRLVLSGCSERFAAELERWHSGAVSPADVSTDGATSPSGAPPVYGGRPVLRVPLGSEAELPGALAAIRFAYTGEVAAASVREALEVHKQAAYLGVEGCGAACSSRIRTLLEADDLPGSGKPSQPLQEIFACSAMWPPAAEEPSFAAVLAFAKQRLVKHFGDTLGVLNDERLREQLVGLPAVALEALLESDDFGTDTESSVLLLLAEWMAVNHDRTTAATRERLCRLLPEVSLSVREPQCTFFLALMMPRTPDAAAGGGLSLESFAAYIHEGKMSGSLTLLPPNDDDGEDGFTFMTCS</sequence>
<keyword evidence="2" id="KW-1185">Reference proteome</keyword>
<dbReference type="InterPro" id="IPR011333">
    <property type="entry name" value="SKP1/BTB/POZ_sf"/>
</dbReference>
<reference evidence="2" key="1">
    <citation type="journal article" date="2016" name="Nat. Commun.">
        <title>The Gonium pectorale genome demonstrates co-option of cell cycle regulation during the evolution of multicellularity.</title>
        <authorList>
            <person name="Hanschen E.R."/>
            <person name="Marriage T.N."/>
            <person name="Ferris P.J."/>
            <person name="Hamaji T."/>
            <person name="Toyoda A."/>
            <person name="Fujiyama A."/>
            <person name="Neme R."/>
            <person name="Noguchi H."/>
            <person name="Minakuchi Y."/>
            <person name="Suzuki M."/>
            <person name="Kawai-Toyooka H."/>
            <person name="Smith D.R."/>
            <person name="Sparks H."/>
            <person name="Anderson J."/>
            <person name="Bakaric R."/>
            <person name="Luria V."/>
            <person name="Karger A."/>
            <person name="Kirschner M.W."/>
            <person name="Durand P.M."/>
            <person name="Michod R.E."/>
            <person name="Nozaki H."/>
            <person name="Olson B.J."/>
        </authorList>
    </citation>
    <scope>NUCLEOTIDE SEQUENCE [LARGE SCALE GENOMIC DNA]</scope>
    <source>
        <strain evidence="2">NIES-2863</strain>
    </source>
</reference>
<gene>
    <name evidence="1" type="ORF">GPECTOR_11g240</name>
</gene>